<sequence length="452" mass="49122">MSNPLLDLISHGESGVDGYNAYNRGTYIDAQGKPRVRPANEPIDFSSLTLGQVQDMQHLGHDDPKRLLAVGKYQVIPKTMDDAINKLNLDRNQLFTPELQDKIFSDYLIVDKRPDVRGYIIGKPGVSLEDAQRDMAKEWGSFGDPDNSGHSHYPPPNKSSITLEQSADALNQMRAQYKASVDRGLTSDAAWQAVTDSGPSQTQVNPQRSLVALHNGVRGEVVRALQVDLAALGYTDNRGQTLQPDGLFGRSTEAAVRAFQGDNGLRKDGIAGTNTLEAIHSQRQLLNHIPALARELEGNNHIRIGAFDPADRAPTQGDPRANTSSTANAPMSNPFANPCHPDHGLYAELKERIPDASENRLAQMTAACHMSGIKPGRLGDIHIARKGMVLRPDGPGLPAMVDNSVAAPPIQQTMQQVQAFDHQWTQQAQLNAQMAQQQSAPNMGSSGGHGRR</sequence>
<feature type="compositionally biased region" description="Polar residues" evidence="1">
    <location>
        <begin position="321"/>
        <end position="335"/>
    </location>
</feature>
<dbReference type="RefSeq" id="WP_284396950.1">
    <property type="nucleotide sequence ID" value="NZ_BSNQ01000003.1"/>
</dbReference>
<feature type="region of interest" description="Disordered" evidence="1">
    <location>
        <begin position="138"/>
        <end position="161"/>
    </location>
</feature>
<keyword evidence="4" id="KW-1185">Reference proteome</keyword>
<dbReference type="SUPFAM" id="SSF53955">
    <property type="entry name" value="Lysozyme-like"/>
    <property type="match status" value="1"/>
</dbReference>
<feature type="domain" description="Peptidoglycan binding-like" evidence="2">
    <location>
        <begin position="218"/>
        <end position="279"/>
    </location>
</feature>
<gene>
    <name evidence="3" type="ORF">ISP13_08735</name>
</gene>
<dbReference type="InterPro" id="IPR002477">
    <property type="entry name" value="Peptidoglycan-bd-like"/>
</dbReference>
<comment type="caution">
    <text evidence="3">The sequence shown here is derived from an EMBL/GenBank/DDBJ whole genome shotgun (WGS) entry which is preliminary data.</text>
</comment>
<feature type="region of interest" description="Disordered" evidence="1">
    <location>
        <begin position="308"/>
        <end position="342"/>
    </location>
</feature>
<name>A0ABW8IUR1_9GAMM</name>
<reference evidence="3 4" key="1">
    <citation type="submission" date="2020-10" db="EMBL/GenBank/DDBJ databases">
        <title>Phylogeny of dyella-like bacteria.</title>
        <authorList>
            <person name="Fu J."/>
        </authorList>
    </citation>
    <scope>NUCLEOTIDE SEQUENCE [LARGE SCALE GENOMIC DNA]</scope>
    <source>
        <strain evidence="3 4">DHOB07</strain>
    </source>
</reference>
<organism evidence="3 4">
    <name type="scientific">Dyella lipolytica</name>
    <dbReference type="NCBI Taxonomy" id="1867835"/>
    <lineage>
        <taxon>Bacteria</taxon>
        <taxon>Pseudomonadati</taxon>
        <taxon>Pseudomonadota</taxon>
        <taxon>Gammaproteobacteria</taxon>
        <taxon>Lysobacterales</taxon>
        <taxon>Rhodanobacteraceae</taxon>
        <taxon>Dyella</taxon>
    </lineage>
</organism>
<evidence type="ECO:0000313" key="3">
    <source>
        <dbReference type="EMBL" id="MFK2873617.1"/>
    </source>
</evidence>
<feature type="region of interest" description="Disordered" evidence="1">
    <location>
        <begin position="429"/>
        <end position="452"/>
    </location>
</feature>
<dbReference type="InterPro" id="IPR023346">
    <property type="entry name" value="Lysozyme-like_dom_sf"/>
</dbReference>
<dbReference type="InterPro" id="IPR036366">
    <property type="entry name" value="PGBDSf"/>
</dbReference>
<dbReference type="Proteomes" id="UP001620405">
    <property type="component" value="Unassembled WGS sequence"/>
</dbReference>
<evidence type="ECO:0000313" key="4">
    <source>
        <dbReference type="Proteomes" id="UP001620405"/>
    </source>
</evidence>
<proteinExistence type="predicted"/>
<dbReference type="Gene3D" id="1.10.530.10">
    <property type="match status" value="1"/>
</dbReference>
<evidence type="ECO:0000259" key="2">
    <source>
        <dbReference type="Pfam" id="PF01471"/>
    </source>
</evidence>
<dbReference type="EMBL" id="JADIKG010000011">
    <property type="protein sequence ID" value="MFK2873617.1"/>
    <property type="molecule type" value="Genomic_DNA"/>
</dbReference>
<dbReference type="InterPro" id="IPR036365">
    <property type="entry name" value="PGBD-like_sf"/>
</dbReference>
<feature type="compositionally biased region" description="Low complexity" evidence="1">
    <location>
        <begin position="429"/>
        <end position="440"/>
    </location>
</feature>
<evidence type="ECO:0000256" key="1">
    <source>
        <dbReference type="SAM" id="MobiDB-lite"/>
    </source>
</evidence>
<accession>A0ABW8IUR1</accession>
<dbReference type="Gene3D" id="1.10.101.10">
    <property type="entry name" value="PGBD-like superfamily/PGBD"/>
    <property type="match status" value="1"/>
</dbReference>
<dbReference type="Pfam" id="PF01471">
    <property type="entry name" value="PG_binding_1"/>
    <property type="match status" value="1"/>
</dbReference>
<dbReference type="SUPFAM" id="SSF47090">
    <property type="entry name" value="PGBD-like"/>
    <property type="match status" value="1"/>
</dbReference>
<protein>
    <submittedName>
        <fullName evidence="3">Peptidoglycan-binding protein</fullName>
    </submittedName>
</protein>